<dbReference type="Proteomes" id="UP000265816">
    <property type="component" value="Unassembled WGS sequence"/>
</dbReference>
<name>A0A398AXY9_9BACI</name>
<gene>
    <name evidence="1" type="ORF">D1970_20695</name>
</gene>
<dbReference type="AlphaFoldDB" id="A0A398AXY9"/>
<evidence type="ECO:0008006" key="3">
    <source>
        <dbReference type="Google" id="ProtNLM"/>
    </source>
</evidence>
<proteinExistence type="predicted"/>
<keyword evidence="2" id="KW-1185">Reference proteome</keyword>
<evidence type="ECO:0000313" key="1">
    <source>
        <dbReference type="EMBL" id="RID81914.1"/>
    </source>
</evidence>
<dbReference type="RefSeq" id="WP_119114750.1">
    <property type="nucleotide sequence ID" value="NZ_CBCSEO010000029.1"/>
</dbReference>
<protein>
    <recommendedName>
        <fullName evidence="3">Lipoprotein YvcA</fullName>
    </recommendedName>
</protein>
<dbReference type="EMBL" id="QWVT01000046">
    <property type="protein sequence ID" value="RID81914.1"/>
    <property type="molecule type" value="Genomic_DNA"/>
</dbReference>
<comment type="caution">
    <text evidence="1">The sequence shown here is derived from an EMBL/GenBank/DDBJ whole genome shotgun (WGS) entry which is preliminary data.</text>
</comment>
<sequence>MNNTEDKAEKSGAEASNLPRTVAFQDEFTRGFMDSTKEVEDGYYLFKSKTDGYTMLFPENAELSTKGYEKNGTEYEALYFGEIRGNGSLSYLWDLTYEDVSSTSDTELNLNLLSDSVGYQKKDYRKFEDDNNIYYYAKEVFKVEGRDVYTYFSYIKNKGSNKAIRYYMETFCKDSSGKCTLDPASLEEEAKKMMQSIRFIN</sequence>
<evidence type="ECO:0000313" key="2">
    <source>
        <dbReference type="Proteomes" id="UP000265816"/>
    </source>
</evidence>
<accession>A0A398AXY9</accession>
<organism evidence="1 2">
    <name type="scientific">Mesobacillus zeae</name>
    <dbReference type="NCBI Taxonomy" id="1917180"/>
    <lineage>
        <taxon>Bacteria</taxon>
        <taxon>Bacillati</taxon>
        <taxon>Bacillota</taxon>
        <taxon>Bacilli</taxon>
        <taxon>Bacillales</taxon>
        <taxon>Bacillaceae</taxon>
        <taxon>Mesobacillus</taxon>
    </lineage>
</organism>
<dbReference type="OrthoDB" id="2453115at2"/>
<reference evidence="1 2" key="1">
    <citation type="submission" date="2018-08" db="EMBL/GenBank/DDBJ databases">
        <title>Bacillus jemisoniae sp. nov., Bacillus chryseoplanitiae sp. nov., Bacillus resnikiae sp. nov., and Bacillus frankliniae sp. nov., isolated from Viking spacecraft and associated surfaces.</title>
        <authorList>
            <person name="Seuylemezian A."/>
            <person name="Vaishampayan P."/>
        </authorList>
    </citation>
    <scope>NUCLEOTIDE SEQUENCE [LARGE SCALE GENOMIC DNA]</scope>
    <source>
        <strain evidence="1 2">JJ-247</strain>
    </source>
</reference>